<name>A0A498R7S7_9FIRM</name>
<sequence>MDYIVQTMIDYIGSQGYFAILVGTGLASMGVPVPSELTLAFAGYLVFAERLQFGWVIPAALLGEVLGSLIAYLIGYFGEGAFVHKYGKYMFLSPRKLEYAQAWFERYGMITVLVGRILPVVRGMIALPAGLLQVNLKKFMIYIVLSSTIWCIGLVSLGRLLGENWRKLYEMGHAAGLVAVFGLLLFLTVGFWVRKKQA</sequence>
<evidence type="ECO:0000256" key="1">
    <source>
        <dbReference type="ARBA" id="ARBA00004651"/>
    </source>
</evidence>
<organism evidence="9 10">
    <name type="scientific">Lucifera butyrica</name>
    <dbReference type="NCBI Taxonomy" id="1351585"/>
    <lineage>
        <taxon>Bacteria</taxon>
        <taxon>Bacillati</taxon>
        <taxon>Bacillota</taxon>
        <taxon>Negativicutes</taxon>
        <taxon>Veillonellales</taxon>
        <taxon>Veillonellaceae</taxon>
        <taxon>Lucifera</taxon>
    </lineage>
</organism>
<evidence type="ECO:0000256" key="4">
    <source>
        <dbReference type="ARBA" id="ARBA00022692"/>
    </source>
</evidence>
<dbReference type="PANTHER" id="PTHR42709">
    <property type="entry name" value="ALKALINE PHOSPHATASE LIKE PROTEIN"/>
    <property type="match status" value="1"/>
</dbReference>
<dbReference type="PANTHER" id="PTHR42709:SF6">
    <property type="entry name" value="UNDECAPRENYL PHOSPHATE TRANSPORTER A"/>
    <property type="match status" value="1"/>
</dbReference>
<evidence type="ECO:0000256" key="5">
    <source>
        <dbReference type="ARBA" id="ARBA00022989"/>
    </source>
</evidence>
<comment type="similarity">
    <text evidence="2">Belongs to the DedA family.</text>
</comment>
<proteinExistence type="inferred from homology"/>
<evidence type="ECO:0000256" key="3">
    <source>
        <dbReference type="ARBA" id="ARBA00022475"/>
    </source>
</evidence>
<keyword evidence="4 7" id="KW-0812">Transmembrane</keyword>
<keyword evidence="6 7" id="KW-0472">Membrane</keyword>
<dbReference type="RefSeq" id="WP_122627969.1">
    <property type="nucleotide sequence ID" value="NZ_UPPP01000070.1"/>
</dbReference>
<dbReference type="InterPro" id="IPR051311">
    <property type="entry name" value="DedA_domain"/>
</dbReference>
<feature type="transmembrane region" description="Helical" evidence="7">
    <location>
        <begin position="17"/>
        <end position="46"/>
    </location>
</feature>
<dbReference type="AlphaFoldDB" id="A0A498R7S7"/>
<comment type="subcellular location">
    <subcellularLocation>
        <location evidence="1">Cell membrane</location>
        <topology evidence="1">Multi-pass membrane protein</topology>
    </subcellularLocation>
</comment>
<dbReference type="EMBL" id="UPPP01000070">
    <property type="protein sequence ID" value="VBB07025.1"/>
    <property type="molecule type" value="Genomic_DNA"/>
</dbReference>
<evidence type="ECO:0000256" key="7">
    <source>
        <dbReference type="SAM" id="Phobius"/>
    </source>
</evidence>
<keyword evidence="10" id="KW-1185">Reference proteome</keyword>
<feature type="domain" description="VTT" evidence="8">
    <location>
        <begin position="33"/>
        <end position="159"/>
    </location>
</feature>
<dbReference type="InterPro" id="IPR032816">
    <property type="entry name" value="VTT_dom"/>
</dbReference>
<evidence type="ECO:0000256" key="2">
    <source>
        <dbReference type="ARBA" id="ARBA00010792"/>
    </source>
</evidence>
<dbReference type="Pfam" id="PF09335">
    <property type="entry name" value="VTT_dom"/>
    <property type="match status" value="1"/>
</dbReference>
<evidence type="ECO:0000256" key="6">
    <source>
        <dbReference type="ARBA" id="ARBA00023136"/>
    </source>
</evidence>
<dbReference type="GO" id="GO:0005886">
    <property type="term" value="C:plasma membrane"/>
    <property type="evidence" value="ECO:0007669"/>
    <property type="project" value="UniProtKB-SubCell"/>
</dbReference>
<reference evidence="9 10" key="1">
    <citation type="submission" date="2018-06" db="EMBL/GenBank/DDBJ databases">
        <authorList>
            <person name="Strepis N."/>
        </authorList>
    </citation>
    <scope>NUCLEOTIDE SEQUENCE [LARGE SCALE GENOMIC DNA]</scope>
    <source>
        <strain evidence="9">LUCI</strain>
    </source>
</reference>
<feature type="transmembrane region" description="Helical" evidence="7">
    <location>
        <begin position="173"/>
        <end position="193"/>
    </location>
</feature>
<feature type="transmembrane region" description="Helical" evidence="7">
    <location>
        <begin position="53"/>
        <end position="77"/>
    </location>
</feature>
<gene>
    <name evidence="9" type="ORF">LUCI_2269</name>
</gene>
<evidence type="ECO:0000313" key="9">
    <source>
        <dbReference type="EMBL" id="VBB07025.1"/>
    </source>
</evidence>
<dbReference type="OrthoDB" id="9813426at2"/>
<dbReference type="Proteomes" id="UP000277811">
    <property type="component" value="Unassembled WGS sequence"/>
</dbReference>
<protein>
    <recommendedName>
        <fullName evidence="8">VTT domain-containing protein</fullName>
    </recommendedName>
</protein>
<accession>A0A498R7S7</accession>
<evidence type="ECO:0000259" key="8">
    <source>
        <dbReference type="Pfam" id="PF09335"/>
    </source>
</evidence>
<keyword evidence="5 7" id="KW-1133">Transmembrane helix</keyword>
<evidence type="ECO:0000313" key="10">
    <source>
        <dbReference type="Proteomes" id="UP000277811"/>
    </source>
</evidence>
<feature type="transmembrane region" description="Helical" evidence="7">
    <location>
        <begin position="139"/>
        <end position="161"/>
    </location>
</feature>
<keyword evidence="3" id="KW-1003">Cell membrane</keyword>